<accession>A0A2G9TV72</accession>
<name>A0A2G9TV72_TELCI</name>
<dbReference type="AlphaFoldDB" id="A0A2G9TV72"/>
<dbReference type="EMBL" id="KZ352960">
    <property type="protein sequence ID" value="PIO61825.1"/>
    <property type="molecule type" value="Genomic_DNA"/>
</dbReference>
<keyword evidence="2" id="KW-1185">Reference proteome</keyword>
<sequence>MHGFSVYITSGQCLNQIFLRNLGTLTRMTYIMGPAKHICENAVAEKVDYVMQKVLELIEAQSTAKPTVSMNLLEFAVMRLEIEGPVVKLVTNLLKRCAKSGQFGSRVAYVIDDLTKLSADNDELKQALIKMKLL</sequence>
<organism evidence="1 2">
    <name type="scientific">Teladorsagia circumcincta</name>
    <name type="common">Brown stomach worm</name>
    <name type="synonym">Ostertagia circumcincta</name>
    <dbReference type="NCBI Taxonomy" id="45464"/>
    <lineage>
        <taxon>Eukaryota</taxon>
        <taxon>Metazoa</taxon>
        <taxon>Ecdysozoa</taxon>
        <taxon>Nematoda</taxon>
        <taxon>Chromadorea</taxon>
        <taxon>Rhabditida</taxon>
        <taxon>Rhabditina</taxon>
        <taxon>Rhabditomorpha</taxon>
        <taxon>Strongyloidea</taxon>
        <taxon>Trichostrongylidae</taxon>
        <taxon>Teladorsagia</taxon>
    </lineage>
</organism>
<dbReference type="OrthoDB" id="1734063at2759"/>
<evidence type="ECO:0000313" key="1">
    <source>
        <dbReference type="EMBL" id="PIO61825.1"/>
    </source>
</evidence>
<protein>
    <submittedName>
        <fullName evidence="1">Uncharacterized protein</fullName>
    </submittedName>
</protein>
<proteinExistence type="predicted"/>
<gene>
    <name evidence="1" type="ORF">TELCIR_16638</name>
</gene>
<evidence type="ECO:0000313" key="2">
    <source>
        <dbReference type="Proteomes" id="UP000230423"/>
    </source>
</evidence>
<reference evidence="1 2" key="1">
    <citation type="submission" date="2015-09" db="EMBL/GenBank/DDBJ databases">
        <title>Draft genome of the parasitic nematode Teladorsagia circumcincta isolate WARC Sus (inbred).</title>
        <authorList>
            <person name="Mitreva M."/>
        </authorList>
    </citation>
    <scope>NUCLEOTIDE SEQUENCE [LARGE SCALE GENOMIC DNA]</scope>
    <source>
        <strain evidence="1 2">S</strain>
    </source>
</reference>
<dbReference type="Proteomes" id="UP000230423">
    <property type="component" value="Unassembled WGS sequence"/>
</dbReference>